<dbReference type="PANTHER" id="PTHR40057">
    <property type="entry name" value="SLR1162 PROTEIN"/>
    <property type="match status" value="1"/>
</dbReference>
<dbReference type="SUPFAM" id="SSF54909">
    <property type="entry name" value="Dimeric alpha+beta barrel"/>
    <property type="match status" value="1"/>
</dbReference>
<dbReference type="PANTHER" id="PTHR40057:SF1">
    <property type="entry name" value="SLR1162 PROTEIN"/>
    <property type="match status" value="1"/>
</dbReference>
<keyword evidence="1" id="KW-0812">Transmembrane</keyword>
<dbReference type="RefSeq" id="WP_188982223.1">
    <property type="nucleotide sequence ID" value="NZ_BMPO01000002.1"/>
</dbReference>
<dbReference type="AlphaFoldDB" id="A0A917UV92"/>
<name>A0A917UV92_9PSED</name>
<feature type="transmembrane region" description="Helical" evidence="1">
    <location>
        <begin position="122"/>
        <end position="140"/>
    </location>
</feature>
<gene>
    <name evidence="3" type="ORF">GCM10009304_11920</name>
</gene>
<keyword evidence="4" id="KW-1185">Reference proteome</keyword>
<reference evidence="3" key="1">
    <citation type="journal article" date="2014" name="Int. J. Syst. Evol. Microbiol.">
        <title>Complete genome sequence of Corynebacterium casei LMG S-19264T (=DSM 44701T), isolated from a smear-ripened cheese.</title>
        <authorList>
            <consortium name="US DOE Joint Genome Institute (JGI-PGF)"/>
            <person name="Walter F."/>
            <person name="Albersmeier A."/>
            <person name="Kalinowski J."/>
            <person name="Ruckert C."/>
        </authorList>
    </citation>
    <scope>NUCLEOTIDE SEQUENCE</scope>
    <source>
        <strain evidence="3">JCM 30078</strain>
    </source>
</reference>
<dbReference type="InterPro" id="IPR038762">
    <property type="entry name" value="ABM_predict"/>
</dbReference>
<reference evidence="3" key="2">
    <citation type="submission" date="2020-09" db="EMBL/GenBank/DDBJ databases">
        <authorList>
            <person name="Sun Q."/>
            <person name="Ohkuma M."/>
        </authorList>
    </citation>
    <scope>NUCLEOTIDE SEQUENCE</scope>
    <source>
        <strain evidence="3">JCM 30078</strain>
    </source>
</reference>
<evidence type="ECO:0000259" key="2">
    <source>
        <dbReference type="Pfam" id="PF03992"/>
    </source>
</evidence>
<keyword evidence="1" id="KW-1133">Transmembrane helix</keyword>
<evidence type="ECO:0000256" key="1">
    <source>
        <dbReference type="SAM" id="Phobius"/>
    </source>
</evidence>
<evidence type="ECO:0000313" key="4">
    <source>
        <dbReference type="Proteomes" id="UP000635983"/>
    </source>
</evidence>
<feature type="domain" description="ABM" evidence="2">
    <location>
        <begin position="12"/>
        <end position="80"/>
    </location>
</feature>
<dbReference type="Pfam" id="PF03992">
    <property type="entry name" value="ABM"/>
    <property type="match status" value="1"/>
</dbReference>
<comment type="caution">
    <text evidence="3">The sequence shown here is derived from an EMBL/GenBank/DDBJ whole genome shotgun (WGS) entry which is preliminary data.</text>
</comment>
<organism evidence="3 4">
    <name type="scientific">Pseudomonas matsuisoli</name>
    <dbReference type="NCBI Taxonomy" id="1515666"/>
    <lineage>
        <taxon>Bacteria</taxon>
        <taxon>Pseudomonadati</taxon>
        <taxon>Pseudomonadota</taxon>
        <taxon>Gammaproteobacteria</taxon>
        <taxon>Pseudomonadales</taxon>
        <taxon>Pseudomonadaceae</taxon>
        <taxon>Pseudomonas</taxon>
    </lineage>
</organism>
<proteinExistence type="predicted"/>
<protein>
    <recommendedName>
        <fullName evidence="2">ABM domain-containing protein</fullName>
    </recommendedName>
</protein>
<accession>A0A917UV92</accession>
<dbReference type="InterPro" id="IPR007138">
    <property type="entry name" value="ABM_dom"/>
</dbReference>
<keyword evidence="1" id="KW-0472">Membrane</keyword>
<sequence length="186" mass="21055">MIRANGEKTVTLVVDHEVLPNQQEIYERWLSRAVTTAGRQKGHLDVSVIRPEHAGGNYVTVIRFASARSLDAWVQSDERKVLISEVLPLLVSGDRYTSHASREFWFTPKSPEATSPRWKQAVLTYVVILPLATGIPLLWSPVFHRYPALGNVWVSNMIVTVCIVLPVVYLIMPWATRRLAGWLNAR</sequence>
<feature type="transmembrane region" description="Helical" evidence="1">
    <location>
        <begin position="152"/>
        <end position="172"/>
    </location>
</feature>
<dbReference type="EMBL" id="BMPO01000002">
    <property type="protein sequence ID" value="GGJ87765.1"/>
    <property type="molecule type" value="Genomic_DNA"/>
</dbReference>
<dbReference type="InterPro" id="IPR011008">
    <property type="entry name" value="Dimeric_a/b-barrel"/>
</dbReference>
<dbReference type="Gene3D" id="3.30.70.100">
    <property type="match status" value="1"/>
</dbReference>
<evidence type="ECO:0000313" key="3">
    <source>
        <dbReference type="EMBL" id="GGJ87765.1"/>
    </source>
</evidence>
<dbReference type="Proteomes" id="UP000635983">
    <property type="component" value="Unassembled WGS sequence"/>
</dbReference>